<dbReference type="PRINTS" id="PR01840">
    <property type="entry name" value="TATCFAMILY"/>
</dbReference>
<dbReference type="InterPro" id="IPR002033">
    <property type="entry name" value="TatC"/>
</dbReference>
<comment type="caution">
    <text evidence="6">The sequence shown here is derived from an EMBL/GenBank/DDBJ whole genome shotgun (WGS) entry which is preliminary data.</text>
</comment>
<evidence type="ECO:0000256" key="5">
    <source>
        <dbReference type="SAM" id="Phobius"/>
    </source>
</evidence>
<comment type="subcellular location">
    <subcellularLocation>
        <location evidence="1">Membrane</location>
        <topology evidence="1">Multi-pass membrane protein</topology>
    </subcellularLocation>
</comment>
<gene>
    <name evidence="6" type="ORF">A2765_03160</name>
</gene>
<dbReference type="GO" id="GO:0065002">
    <property type="term" value="P:intracellular protein transmembrane transport"/>
    <property type="evidence" value="ECO:0007669"/>
    <property type="project" value="TreeGrafter"/>
</dbReference>
<evidence type="ECO:0000313" key="6">
    <source>
        <dbReference type="EMBL" id="OGG58198.1"/>
    </source>
</evidence>
<dbReference type="GO" id="GO:0009977">
    <property type="term" value="F:proton motive force dependent protein transmembrane transporter activity"/>
    <property type="evidence" value="ECO:0007669"/>
    <property type="project" value="TreeGrafter"/>
</dbReference>
<feature type="transmembrane region" description="Helical" evidence="5">
    <location>
        <begin position="110"/>
        <end position="134"/>
    </location>
</feature>
<dbReference type="PANTHER" id="PTHR30371">
    <property type="entry name" value="SEC-INDEPENDENT PROTEIN TRANSLOCASE PROTEIN TATC"/>
    <property type="match status" value="1"/>
</dbReference>
<sequence length="243" mass="25977">MKDILGEFKIIRNALLRLTAEFFALITVFLFAPLIAGSTVAEWAIAKVQEQFLPLGTSLAVFGPLDAFFAQASVAAALACAVLLPLFFFEVWRYVAPGLTFRERTIFGSGLIMGLFLTALGAAFAWALLVPVVFNELAIFLPEGVAPLFGLRKTMSLVAGFTLACGLLFLLPLFMTLLSFSGLVPARAWSMWARPALVLILIASAIITPDGSGVGMVLLSLPISALYAVGWGASTALTRRTIS</sequence>
<feature type="transmembrane region" description="Helical" evidence="5">
    <location>
        <begin position="21"/>
        <end position="45"/>
    </location>
</feature>
<evidence type="ECO:0000313" key="7">
    <source>
        <dbReference type="Proteomes" id="UP000176377"/>
    </source>
</evidence>
<organism evidence="6 7">
    <name type="scientific">Candidatus Kaiserbacteria bacterium RIFCSPHIGHO2_01_FULL_56_24</name>
    <dbReference type="NCBI Taxonomy" id="1798487"/>
    <lineage>
        <taxon>Bacteria</taxon>
        <taxon>Candidatus Kaiseribacteriota</taxon>
    </lineage>
</organism>
<dbReference type="AlphaFoldDB" id="A0A1F6D9S7"/>
<dbReference type="GO" id="GO:0033281">
    <property type="term" value="C:TAT protein transport complex"/>
    <property type="evidence" value="ECO:0007669"/>
    <property type="project" value="TreeGrafter"/>
</dbReference>
<evidence type="ECO:0000256" key="1">
    <source>
        <dbReference type="ARBA" id="ARBA00004141"/>
    </source>
</evidence>
<evidence type="ECO:0008006" key="8">
    <source>
        <dbReference type="Google" id="ProtNLM"/>
    </source>
</evidence>
<feature type="transmembrane region" description="Helical" evidence="5">
    <location>
        <begin position="214"/>
        <end position="237"/>
    </location>
</feature>
<keyword evidence="4 5" id="KW-0472">Membrane</keyword>
<accession>A0A1F6D9S7</accession>
<keyword evidence="3 5" id="KW-1133">Transmembrane helix</keyword>
<dbReference type="EMBL" id="MFLA01000036">
    <property type="protein sequence ID" value="OGG58198.1"/>
    <property type="molecule type" value="Genomic_DNA"/>
</dbReference>
<reference evidence="6 7" key="1">
    <citation type="journal article" date="2016" name="Nat. Commun.">
        <title>Thousands of microbial genomes shed light on interconnected biogeochemical processes in an aquifer system.</title>
        <authorList>
            <person name="Anantharaman K."/>
            <person name="Brown C.T."/>
            <person name="Hug L.A."/>
            <person name="Sharon I."/>
            <person name="Castelle C.J."/>
            <person name="Probst A.J."/>
            <person name="Thomas B.C."/>
            <person name="Singh A."/>
            <person name="Wilkins M.J."/>
            <person name="Karaoz U."/>
            <person name="Brodie E.L."/>
            <person name="Williams K.H."/>
            <person name="Hubbard S.S."/>
            <person name="Banfield J.F."/>
        </authorList>
    </citation>
    <scope>NUCLEOTIDE SEQUENCE [LARGE SCALE GENOMIC DNA]</scope>
</reference>
<dbReference type="Proteomes" id="UP000176377">
    <property type="component" value="Unassembled WGS sequence"/>
</dbReference>
<dbReference type="Pfam" id="PF00902">
    <property type="entry name" value="TatC"/>
    <property type="match status" value="1"/>
</dbReference>
<evidence type="ECO:0000256" key="3">
    <source>
        <dbReference type="ARBA" id="ARBA00022989"/>
    </source>
</evidence>
<keyword evidence="2 5" id="KW-0812">Transmembrane</keyword>
<dbReference type="GO" id="GO:0043953">
    <property type="term" value="P:protein transport by the Tat complex"/>
    <property type="evidence" value="ECO:0007669"/>
    <property type="project" value="TreeGrafter"/>
</dbReference>
<name>A0A1F6D9S7_9BACT</name>
<protein>
    <recommendedName>
        <fullName evidence="8">Sec-independent protein translocase protein TatC</fullName>
    </recommendedName>
</protein>
<feature type="transmembrane region" description="Helical" evidence="5">
    <location>
        <begin position="192"/>
        <end position="208"/>
    </location>
</feature>
<proteinExistence type="predicted"/>
<evidence type="ECO:0000256" key="2">
    <source>
        <dbReference type="ARBA" id="ARBA00022692"/>
    </source>
</evidence>
<dbReference type="PANTHER" id="PTHR30371:SF0">
    <property type="entry name" value="SEC-INDEPENDENT PROTEIN TRANSLOCASE PROTEIN TATC, CHLOROPLASTIC-RELATED"/>
    <property type="match status" value="1"/>
</dbReference>
<feature type="transmembrane region" description="Helical" evidence="5">
    <location>
        <begin position="154"/>
        <end position="180"/>
    </location>
</feature>
<feature type="transmembrane region" description="Helical" evidence="5">
    <location>
        <begin position="68"/>
        <end position="89"/>
    </location>
</feature>
<evidence type="ECO:0000256" key="4">
    <source>
        <dbReference type="ARBA" id="ARBA00023136"/>
    </source>
</evidence>